<dbReference type="Proteomes" id="UP001239795">
    <property type="component" value="Unassembled WGS sequence"/>
</dbReference>
<evidence type="ECO:0000313" key="3">
    <source>
        <dbReference type="Proteomes" id="UP001239795"/>
    </source>
</evidence>
<keyword evidence="3" id="KW-1185">Reference proteome</keyword>
<proteinExistence type="predicted"/>
<dbReference type="EMBL" id="MLGG01000010">
    <property type="protein sequence ID" value="KAK1461434.1"/>
    <property type="molecule type" value="Genomic_DNA"/>
</dbReference>
<organism evidence="2 3">
    <name type="scientific">Colletotrichum melonis</name>
    <dbReference type="NCBI Taxonomy" id="1209925"/>
    <lineage>
        <taxon>Eukaryota</taxon>
        <taxon>Fungi</taxon>
        <taxon>Dikarya</taxon>
        <taxon>Ascomycota</taxon>
        <taxon>Pezizomycotina</taxon>
        <taxon>Sordariomycetes</taxon>
        <taxon>Hypocreomycetidae</taxon>
        <taxon>Glomerellales</taxon>
        <taxon>Glomerellaceae</taxon>
        <taxon>Colletotrichum</taxon>
        <taxon>Colletotrichum acutatum species complex</taxon>
    </lineage>
</organism>
<accession>A0AAI9UMV3</accession>
<gene>
    <name evidence="2" type="ORF">CMEL01_14388</name>
</gene>
<name>A0AAI9UMV3_9PEZI</name>
<reference evidence="2 3" key="1">
    <citation type="submission" date="2016-10" db="EMBL/GenBank/DDBJ databases">
        <title>The genome sequence of Colletotrichum fioriniae PJ7.</title>
        <authorList>
            <person name="Baroncelli R."/>
        </authorList>
    </citation>
    <scope>NUCLEOTIDE SEQUENCE [LARGE SCALE GENOMIC DNA]</scope>
    <source>
        <strain evidence="2">Col 31</strain>
    </source>
</reference>
<evidence type="ECO:0000313" key="2">
    <source>
        <dbReference type="EMBL" id="KAK1461434.1"/>
    </source>
</evidence>
<sequence>MNCGEPLRFPNGRTTFFRCLQRTTTTTATSNTTNHPISDWIHAAAEGEDELGQATHHGSLSRPSIRRLRNGCPPRALCPLGAYQLPGCLDSTVAVGKVGQPKESTAEINLLRRKYTKKAINAISHSTQKIPRPCLRRTDKYPGPRTNGN</sequence>
<comment type="caution">
    <text evidence="2">The sequence shown here is derived from an EMBL/GenBank/DDBJ whole genome shotgun (WGS) entry which is preliminary data.</text>
</comment>
<dbReference type="AlphaFoldDB" id="A0AAI9UMV3"/>
<evidence type="ECO:0000256" key="1">
    <source>
        <dbReference type="SAM" id="MobiDB-lite"/>
    </source>
</evidence>
<protein>
    <submittedName>
        <fullName evidence="2">Uncharacterized protein</fullName>
    </submittedName>
</protein>
<feature type="region of interest" description="Disordered" evidence="1">
    <location>
        <begin position="126"/>
        <end position="149"/>
    </location>
</feature>